<dbReference type="PANTHER" id="PTHR38636">
    <property type="entry name" value="PROTEIN CBG20488"/>
    <property type="match status" value="1"/>
</dbReference>
<sequence>MSRFWPKTEQAEDQSYSRSILYTHVLTRGLQVGSLAGTGIGTSVFLLRNYKIVKQSAIPSSFATTLLRSTGVGAVIGTGMLSVGLPMMMRGKEPIEWQDRSYRLLYNKGQVECDDWTYTGMLVGGTAAALKGGHLGWRGVAGGVGAGSIAGMLGYMGWRYGVKGGKFEEEKL</sequence>
<feature type="transmembrane region" description="Helical" evidence="1">
    <location>
        <begin position="21"/>
        <end position="46"/>
    </location>
</feature>
<dbReference type="EMBL" id="CAJVRL010000048">
    <property type="protein sequence ID" value="CAG8952907.1"/>
    <property type="molecule type" value="Genomic_DNA"/>
</dbReference>
<reference evidence="2" key="1">
    <citation type="submission" date="2021-07" db="EMBL/GenBank/DDBJ databases">
        <authorList>
            <person name="Durling M."/>
        </authorList>
    </citation>
    <scope>NUCLEOTIDE SEQUENCE</scope>
</reference>
<name>A0A9N9KVS4_9HELO</name>
<dbReference type="InterPro" id="IPR013869">
    <property type="entry name" value="DUF1757"/>
</dbReference>
<protein>
    <submittedName>
        <fullName evidence="2">Uncharacterized protein</fullName>
    </submittedName>
</protein>
<comment type="caution">
    <text evidence="2">The sequence shown here is derived from an EMBL/GenBank/DDBJ whole genome shotgun (WGS) entry which is preliminary data.</text>
</comment>
<evidence type="ECO:0000256" key="1">
    <source>
        <dbReference type="SAM" id="Phobius"/>
    </source>
</evidence>
<accession>A0A9N9KVS4</accession>
<keyword evidence="1" id="KW-1133">Transmembrane helix</keyword>
<dbReference type="Proteomes" id="UP000696280">
    <property type="component" value="Unassembled WGS sequence"/>
</dbReference>
<dbReference type="AlphaFoldDB" id="A0A9N9KVS4"/>
<keyword evidence="1" id="KW-0812">Transmembrane</keyword>
<dbReference type="PANTHER" id="PTHR38636:SF1">
    <property type="entry name" value="CHLORIDE CHANNEL PROTEIN CLC-D"/>
    <property type="match status" value="1"/>
</dbReference>
<keyword evidence="3" id="KW-1185">Reference proteome</keyword>
<dbReference type="OrthoDB" id="544298at2759"/>
<keyword evidence="1" id="KW-0472">Membrane</keyword>
<organism evidence="2 3">
    <name type="scientific">Hymenoscyphus fraxineus</name>
    <dbReference type="NCBI Taxonomy" id="746836"/>
    <lineage>
        <taxon>Eukaryota</taxon>
        <taxon>Fungi</taxon>
        <taxon>Dikarya</taxon>
        <taxon>Ascomycota</taxon>
        <taxon>Pezizomycotina</taxon>
        <taxon>Leotiomycetes</taxon>
        <taxon>Helotiales</taxon>
        <taxon>Helotiaceae</taxon>
        <taxon>Hymenoscyphus</taxon>
    </lineage>
</organism>
<evidence type="ECO:0000313" key="3">
    <source>
        <dbReference type="Proteomes" id="UP000696280"/>
    </source>
</evidence>
<gene>
    <name evidence="2" type="ORF">HYFRA_00007621</name>
</gene>
<feature type="transmembrane region" description="Helical" evidence="1">
    <location>
        <begin position="66"/>
        <end position="85"/>
    </location>
</feature>
<evidence type="ECO:0000313" key="2">
    <source>
        <dbReference type="EMBL" id="CAG8952907.1"/>
    </source>
</evidence>
<dbReference type="Pfam" id="PF08560">
    <property type="entry name" value="DUF1757"/>
    <property type="match status" value="1"/>
</dbReference>
<proteinExistence type="predicted"/>